<dbReference type="GO" id="GO:0004252">
    <property type="term" value="F:serine-type endopeptidase activity"/>
    <property type="evidence" value="ECO:0007669"/>
    <property type="project" value="InterPro"/>
</dbReference>
<evidence type="ECO:0000256" key="3">
    <source>
        <dbReference type="ARBA" id="ARBA00022670"/>
    </source>
</evidence>
<comment type="similarity">
    <text evidence="1 6">Belongs to the peptidase S14 family.</text>
</comment>
<dbReference type="GO" id="GO:0051117">
    <property type="term" value="F:ATPase binding"/>
    <property type="evidence" value="ECO:0007669"/>
    <property type="project" value="TreeGrafter"/>
</dbReference>
<protein>
    <recommendedName>
        <fullName evidence="6">ATP-dependent Clp protease proteolytic subunit</fullName>
    </recommendedName>
</protein>
<evidence type="ECO:0000256" key="6">
    <source>
        <dbReference type="RuleBase" id="RU003567"/>
    </source>
</evidence>
<dbReference type="KEGG" id="csq:CSCA_5211"/>
<dbReference type="HOGENOM" id="CLU_052762_1_1_9"/>
<sequence>MSKGKKFWTFNAKENSDEGELLLYGDISDSTWWGDEVTPKNFKTELDSLGDIKTLNVYINSGGGDVFAGQAIYSMLKRHSATVNVYVDGLAASIASIIAMAGDNVKMPKNAMLMVHNPWSFGMGNANDFRKLADDLDKVRESMISVYEDKTGMDKESIVELLDAETWMTAEEALEFGFADEIEEEKQVAASLNNIIFAINGLKVDITKYKNLQINKIQFKEPIPSENKINKIKEQPADMAEPKEKIIDDNKITVEKAEKQVPIDLYKKLNEIHERRFSI</sequence>
<dbReference type="PRINTS" id="PR00127">
    <property type="entry name" value="CLPPROTEASEP"/>
</dbReference>
<accession>A0A0E3GSM6</accession>
<name>A0A0E3GSM6_CLOSL</name>
<dbReference type="CDD" id="cd07016">
    <property type="entry name" value="S14_ClpP_1"/>
    <property type="match status" value="1"/>
</dbReference>
<dbReference type="InterPro" id="IPR029045">
    <property type="entry name" value="ClpP/crotonase-like_dom_sf"/>
</dbReference>
<evidence type="ECO:0000313" key="8">
    <source>
        <dbReference type="Proteomes" id="UP000033115"/>
    </source>
</evidence>
<dbReference type="GO" id="GO:0004176">
    <property type="term" value="F:ATP-dependent peptidase activity"/>
    <property type="evidence" value="ECO:0007669"/>
    <property type="project" value="InterPro"/>
</dbReference>
<dbReference type="InterPro" id="IPR001907">
    <property type="entry name" value="ClpP"/>
</dbReference>
<dbReference type="InterPro" id="IPR023562">
    <property type="entry name" value="ClpP/TepA"/>
</dbReference>
<evidence type="ECO:0000256" key="2">
    <source>
        <dbReference type="ARBA" id="ARBA00022490"/>
    </source>
</evidence>
<dbReference type="PANTHER" id="PTHR10381">
    <property type="entry name" value="ATP-DEPENDENT CLP PROTEASE PROTEOLYTIC SUBUNIT"/>
    <property type="match status" value="1"/>
</dbReference>
<keyword evidence="4" id="KW-0378">Hydrolase</keyword>
<dbReference type="Proteomes" id="UP000033115">
    <property type="component" value="Chromosome"/>
</dbReference>
<keyword evidence="5" id="KW-0720">Serine protease</keyword>
<dbReference type="AlphaFoldDB" id="A0A0E3GSM6"/>
<reference evidence="7 8" key="1">
    <citation type="journal article" date="2015" name="J. Biotechnol.">
        <title>Complete genome sequence of a malodorant-producing acetogen, Clostridium scatologenes ATCC 25775(T).</title>
        <authorList>
            <person name="Zhu Z."/>
            <person name="Guo T."/>
            <person name="Zheng H."/>
            <person name="Song T."/>
            <person name="Ouyang P."/>
            <person name="Xie J."/>
        </authorList>
    </citation>
    <scope>NUCLEOTIDE SEQUENCE [LARGE SCALE GENOMIC DNA]</scope>
    <source>
        <strain evidence="7 8">ATCC 25775</strain>
    </source>
</reference>
<evidence type="ECO:0000256" key="4">
    <source>
        <dbReference type="ARBA" id="ARBA00022801"/>
    </source>
</evidence>
<evidence type="ECO:0000256" key="1">
    <source>
        <dbReference type="ARBA" id="ARBA00007039"/>
    </source>
</evidence>
<proteinExistence type="inferred from homology"/>
<keyword evidence="3 7" id="KW-0645">Protease</keyword>
<dbReference type="Gene3D" id="3.90.226.10">
    <property type="entry name" value="2-enoyl-CoA Hydratase, Chain A, domain 1"/>
    <property type="match status" value="1"/>
</dbReference>
<dbReference type="STRING" id="1548.CSCA_5211"/>
<gene>
    <name evidence="7" type="ORF">CSCA_5211</name>
</gene>
<keyword evidence="2" id="KW-0963">Cytoplasm</keyword>
<evidence type="ECO:0000313" key="7">
    <source>
        <dbReference type="EMBL" id="AKA72336.1"/>
    </source>
</evidence>
<dbReference type="SUPFAM" id="SSF52096">
    <property type="entry name" value="ClpP/crotonase"/>
    <property type="match status" value="1"/>
</dbReference>
<dbReference type="GO" id="GO:0006515">
    <property type="term" value="P:protein quality control for misfolded or incompletely synthesized proteins"/>
    <property type="evidence" value="ECO:0007669"/>
    <property type="project" value="TreeGrafter"/>
</dbReference>
<dbReference type="Pfam" id="PF00574">
    <property type="entry name" value="CLP_protease"/>
    <property type="match status" value="1"/>
</dbReference>
<organism evidence="7 8">
    <name type="scientific">Clostridium scatologenes</name>
    <dbReference type="NCBI Taxonomy" id="1548"/>
    <lineage>
        <taxon>Bacteria</taxon>
        <taxon>Bacillati</taxon>
        <taxon>Bacillota</taxon>
        <taxon>Clostridia</taxon>
        <taxon>Eubacteriales</taxon>
        <taxon>Clostridiaceae</taxon>
        <taxon>Clostridium</taxon>
    </lineage>
</organism>
<keyword evidence="8" id="KW-1185">Reference proteome</keyword>
<evidence type="ECO:0000256" key="5">
    <source>
        <dbReference type="ARBA" id="ARBA00022825"/>
    </source>
</evidence>
<dbReference type="EMBL" id="CP009933">
    <property type="protein sequence ID" value="AKA72336.1"/>
    <property type="molecule type" value="Genomic_DNA"/>
</dbReference>
<dbReference type="NCBIfam" id="NF045542">
    <property type="entry name" value="Clp_rel_HeadMat"/>
    <property type="match status" value="1"/>
</dbReference>
<dbReference type="PANTHER" id="PTHR10381:SF70">
    <property type="entry name" value="ATP-DEPENDENT CLP PROTEASE PROTEOLYTIC SUBUNIT"/>
    <property type="match status" value="1"/>
</dbReference>
<dbReference type="RefSeq" id="WP_026366520.1">
    <property type="nucleotide sequence ID" value="NZ_CP009933.1"/>
</dbReference>
<dbReference type="GO" id="GO:0009368">
    <property type="term" value="C:endopeptidase Clp complex"/>
    <property type="evidence" value="ECO:0007669"/>
    <property type="project" value="TreeGrafter"/>
</dbReference>